<feature type="compositionally biased region" description="Acidic residues" evidence="1">
    <location>
        <begin position="25"/>
        <end position="37"/>
    </location>
</feature>
<accession>F7PVD0</accession>
<proteinExistence type="predicted"/>
<dbReference type="Proteomes" id="UP000005707">
    <property type="component" value="Unassembled WGS sequence"/>
</dbReference>
<dbReference type="PROSITE" id="PS51257">
    <property type="entry name" value="PROKAR_LIPOPROTEIN"/>
    <property type="match status" value="1"/>
</dbReference>
<keyword evidence="2" id="KW-0732">Signal</keyword>
<dbReference type="InParanoid" id="F7PVD0"/>
<reference evidence="3 4" key="1">
    <citation type="journal article" date="2011" name="J. Bacteriol.">
        <title>Genome sequence of Haloplasma contractile, an unusual contractile bacterium from a deep-sea anoxic brine lake.</title>
        <authorList>
            <person name="Antunes A."/>
            <person name="Alam I."/>
            <person name="El Dorry H."/>
            <person name="Siam R."/>
            <person name="Robertson A."/>
            <person name="Bajic V.B."/>
            <person name="Stingl U."/>
        </authorList>
    </citation>
    <scope>NUCLEOTIDE SEQUENCE [LARGE SCALE GENOMIC DNA]</scope>
    <source>
        <strain evidence="3 4">SSD-17B</strain>
    </source>
</reference>
<organism evidence="3 4">
    <name type="scientific">Haloplasma contractile SSD-17B</name>
    <dbReference type="NCBI Taxonomy" id="1033810"/>
    <lineage>
        <taxon>Bacteria</taxon>
        <taxon>Bacillati</taxon>
        <taxon>Mycoplasmatota</taxon>
        <taxon>Mollicutes</taxon>
        <taxon>Haloplasmatales</taxon>
        <taxon>Haloplasmataceae</taxon>
        <taxon>Haloplasma</taxon>
    </lineage>
</organism>
<evidence type="ECO:0000313" key="3">
    <source>
        <dbReference type="EMBL" id="ERJ12905.1"/>
    </source>
</evidence>
<evidence type="ECO:0000256" key="1">
    <source>
        <dbReference type="SAM" id="MobiDB-lite"/>
    </source>
</evidence>
<name>F7PVD0_9MOLU</name>
<gene>
    <name evidence="3" type="ORF">HLPCO_001245</name>
</gene>
<comment type="caution">
    <text evidence="3">The sequence shown here is derived from an EMBL/GenBank/DDBJ whole genome shotgun (WGS) entry which is preliminary data.</text>
</comment>
<sequence>MKKISLFIFSLISAIAMSACDNAAEEERDMDPYDNDPDVTNPDRYDRDDNFDLPDEDEFNIPDEDEFDLPDEDEGLNRVPDNDVNEGIRDRRDRIANDNEEDEDEKPENTVD</sequence>
<feature type="chain" id="PRO_5003360857" evidence="2">
    <location>
        <begin position="19"/>
        <end position="112"/>
    </location>
</feature>
<evidence type="ECO:0000256" key="2">
    <source>
        <dbReference type="SAM" id="SignalP"/>
    </source>
</evidence>
<keyword evidence="4" id="KW-1185">Reference proteome</keyword>
<protein>
    <submittedName>
        <fullName evidence="3">Membrane lipoprotein</fullName>
    </submittedName>
</protein>
<dbReference type="EMBL" id="AFNU02000003">
    <property type="protein sequence ID" value="ERJ12905.1"/>
    <property type="molecule type" value="Genomic_DNA"/>
</dbReference>
<feature type="region of interest" description="Disordered" evidence="1">
    <location>
        <begin position="25"/>
        <end position="112"/>
    </location>
</feature>
<dbReference type="AlphaFoldDB" id="F7PVD0"/>
<dbReference type="RefSeq" id="WP_008825682.1">
    <property type="nucleotide sequence ID" value="NZ_AFNU02000003.1"/>
</dbReference>
<evidence type="ECO:0000313" key="4">
    <source>
        <dbReference type="Proteomes" id="UP000005707"/>
    </source>
</evidence>
<keyword evidence="3" id="KW-0449">Lipoprotein</keyword>
<feature type="compositionally biased region" description="Basic and acidic residues" evidence="1">
    <location>
        <begin position="86"/>
        <end position="97"/>
    </location>
</feature>
<reference evidence="3 4" key="2">
    <citation type="journal article" date="2013" name="PLoS ONE">
        <title>INDIGO - INtegrated Data Warehouse of MIcrobial GenOmes with Examples from the Red Sea Extremophiles.</title>
        <authorList>
            <person name="Alam I."/>
            <person name="Antunes A."/>
            <person name="Kamau A.A."/>
            <person name="Ba Alawi W."/>
            <person name="Kalkatawi M."/>
            <person name="Stingl U."/>
            <person name="Bajic V.B."/>
        </authorList>
    </citation>
    <scope>NUCLEOTIDE SEQUENCE [LARGE SCALE GENOMIC DNA]</scope>
    <source>
        <strain evidence="3 4">SSD-17B</strain>
    </source>
</reference>
<feature type="compositionally biased region" description="Acidic residues" evidence="1">
    <location>
        <begin position="51"/>
        <end position="74"/>
    </location>
</feature>
<feature type="signal peptide" evidence="2">
    <location>
        <begin position="1"/>
        <end position="18"/>
    </location>
</feature>
<feature type="compositionally biased region" description="Basic and acidic residues" evidence="1">
    <location>
        <begin position="41"/>
        <end position="50"/>
    </location>
</feature>